<evidence type="ECO:0000256" key="11">
    <source>
        <dbReference type="ARBA" id="ARBA00023204"/>
    </source>
</evidence>
<proteinExistence type="inferred from homology"/>
<dbReference type="GO" id="GO:0003684">
    <property type="term" value="F:damaged DNA binding"/>
    <property type="evidence" value="ECO:0007669"/>
    <property type="project" value="InterPro"/>
</dbReference>
<evidence type="ECO:0000256" key="1">
    <source>
        <dbReference type="ARBA" id="ARBA00001668"/>
    </source>
</evidence>
<dbReference type="AlphaFoldDB" id="A0A382FXT4"/>
<reference evidence="18" key="1">
    <citation type="submission" date="2018-05" db="EMBL/GenBank/DDBJ databases">
        <authorList>
            <person name="Lanie J.A."/>
            <person name="Ng W.-L."/>
            <person name="Kazmierczak K.M."/>
            <person name="Andrzejewski T.M."/>
            <person name="Davidsen T.M."/>
            <person name="Wayne K.J."/>
            <person name="Tettelin H."/>
            <person name="Glass J.I."/>
            <person name="Rusch D."/>
            <person name="Podicherti R."/>
            <person name="Tsui H.-C.T."/>
            <person name="Winkler M.E."/>
        </authorList>
    </citation>
    <scope>NUCLEOTIDE SEQUENCE</scope>
</reference>
<dbReference type="NCBIfam" id="NF002211">
    <property type="entry name" value="PRK01103.1"/>
    <property type="match status" value="1"/>
</dbReference>
<dbReference type="Pfam" id="PF01149">
    <property type="entry name" value="Fapy_DNA_glyco"/>
    <property type="match status" value="1"/>
</dbReference>
<dbReference type="SUPFAM" id="SSF57716">
    <property type="entry name" value="Glucocorticoid receptor-like (DNA-binding domain)"/>
    <property type="match status" value="1"/>
</dbReference>
<comment type="catalytic activity">
    <reaction evidence="15">
        <text>2'-deoxyribonucleotide-(2'-deoxyribose 5'-phosphate)-2'-deoxyribonucleotide-DNA = a 3'-end 2'-deoxyribonucleotide-(2,3-dehydro-2,3-deoxyribose 5'-phosphate)-DNA + a 5'-end 5'-phospho-2'-deoxyribonucleoside-DNA + H(+)</text>
        <dbReference type="Rhea" id="RHEA:66592"/>
        <dbReference type="Rhea" id="RHEA-COMP:13180"/>
        <dbReference type="Rhea" id="RHEA-COMP:16897"/>
        <dbReference type="Rhea" id="RHEA-COMP:17067"/>
        <dbReference type="ChEBI" id="CHEBI:15378"/>
        <dbReference type="ChEBI" id="CHEBI:136412"/>
        <dbReference type="ChEBI" id="CHEBI:157695"/>
        <dbReference type="ChEBI" id="CHEBI:167181"/>
        <dbReference type="EC" id="4.2.99.18"/>
    </reaction>
</comment>
<evidence type="ECO:0000256" key="15">
    <source>
        <dbReference type="ARBA" id="ARBA00044632"/>
    </source>
</evidence>
<dbReference type="InterPro" id="IPR015886">
    <property type="entry name" value="H2TH_FPG"/>
</dbReference>
<comment type="catalytic activity">
    <reaction evidence="1">
        <text>Hydrolysis of DNA containing ring-opened 7-methylguanine residues, releasing 2,6-diamino-4-hydroxy-5-(N-methyl)formamidopyrimidine.</text>
        <dbReference type="EC" id="3.2.2.23"/>
    </reaction>
</comment>
<dbReference type="InterPro" id="IPR035937">
    <property type="entry name" value="FPG_N"/>
</dbReference>
<dbReference type="PROSITE" id="PS51066">
    <property type="entry name" value="ZF_FPG_2"/>
    <property type="match status" value="1"/>
</dbReference>
<dbReference type="FunFam" id="1.10.8.50:FF:000003">
    <property type="entry name" value="Formamidopyrimidine-DNA glycosylase"/>
    <property type="match status" value="1"/>
</dbReference>
<evidence type="ECO:0000256" key="2">
    <source>
        <dbReference type="ARBA" id="ARBA00001947"/>
    </source>
</evidence>
<dbReference type="SMART" id="SM00898">
    <property type="entry name" value="Fapy_DNA_glyco"/>
    <property type="match status" value="1"/>
</dbReference>
<dbReference type="GO" id="GO:0008270">
    <property type="term" value="F:zinc ion binding"/>
    <property type="evidence" value="ECO:0007669"/>
    <property type="project" value="UniProtKB-KW"/>
</dbReference>
<dbReference type="InterPro" id="IPR010979">
    <property type="entry name" value="Ribosomal_uS13-like_H2TH"/>
</dbReference>
<dbReference type="SUPFAM" id="SSF46946">
    <property type="entry name" value="S13-like H2TH domain"/>
    <property type="match status" value="1"/>
</dbReference>
<dbReference type="EMBL" id="UINC01052497">
    <property type="protein sequence ID" value="SVB67896.1"/>
    <property type="molecule type" value="Genomic_DNA"/>
</dbReference>
<dbReference type="Gene3D" id="1.10.8.50">
    <property type="match status" value="1"/>
</dbReference>
<evidence type="ECO:0000256" key="3">
    <source>
        <dbReference type="ARBA" id="ARBA00009409"/>
    </source>
</evidence>
<keyword evidence="14" id="KW-0326">Glycosidase</keyword>
<evidence type="ECO:0008006" key="19">
    <source>
        <dbReference type="Google" id="ProtNLM"/>
    </source>
</evidence>
<evidence type="ECO:0000256" key="5">
    <source>
        <dbReference type="ARBA" id="ARBA00022723"/>
    </source>
</evidence>
<dbReference type="InterPro" id="IPR000214">
    <property type="entry name" value="Znf_DNA_glyclase/AP_lyase"/>
</dbReference>
<dbReference type="GO" id="GO:0140078">
    <property type="term" value="F:class I DNA-(apurinic or apyrimidinic site) endonuclease activity"/>
    <property type="evidence" value="ECO:0007669"/>
    <property type="project" value="UniProtKB-EC"/>
</dbReference>
<dbReference type="NCBIfam" id="TIGR00577">
    <property type="entry name" value="fpg"/>
    <property type="match status" value="1"/>
</dbReference>
<evidence type="ECO:0000256" key="14">
    <source>
        <dbReference type="ARBA" id="ARBA00023295"/>
    </source>
</evidence>
<protein>
    <recommendedName>
        <fullName evidence="19">Formamidopyrimidine-DNA glycosylase catalytic domain-containing protein</fullName>
    </recommendedName>
</protein>
<keyword evidence="12" id="KW-0456">Lyase</keyword>
<keyword evidence="9" id="KW-0862">Zinc</keyword>
<feature type="domain" description="Formamidopyrimidine-DNA glycosylase catalytic" evidence="17">
    <location>
        <begin position="2"/>
        <end position="115"/>
    </location>
</feature>
<organism evidence="18">
    <name type="scientific">marine metagenome</name>
    <dbReference type="NCBI Taxonomy" id="408172"/>
    <lineage>
        <taxon>unclassified sequences</taxon>
        <taxon>metagenomes</taxon>
        <taxon>ecological metagenomes</taxon>
    </lineage>
</organism>
<keyword evidence="10" id="KW-0238">DNA-binding</keyword>
<sequence>MPELPEVQTVIEGIKPKILDKKILGFRKFISKLRYPISKSIPKKIIKSRVKRVHRRAKYIIIDLEYNQSIIIHLGMAGRVIISKSQDRPLFKHTHFVIKFSNNIELLYVDPRRFGLIKVLPSDLLLKSNLFAHLGVEPLSRKFNKECLRKICQDKKSSIKSTIMNQRHVVGVGNIYASESLFLAKINPLKVCNLLTMQECNHIVCSIKKVLNKSIKLGGSSINNYAMVSGKLGNYQNKLEVYAREGLICRKRTCKSKILRIVIAQRSTFYCPVCQK</sequence>
<dbReference type="InterPro" id="IPR010663">
    <property type="entry name" value="Znf_FPG/IleRS"/>
</dbReference>
<dbReference type="CDD" id="cd08966">
    <property type="entry name" value="EcFpg-like_N"/>
    <property type="match status" value="1"/>
</dbReference>
<accession>A0A382FXT4</accession>
<evidence type="ECO:0000256" key="6">
    <source>
        <dbReference type="ARBA" id="ARBA00022763"/>
    </source>
</evidence>
<dbReference type="SUPFAM" id="SSF81624">
    <property type="entry name" value="N-terminal domain of MutM-like DNA repair proteins"/>
    <property type="match status" value="1"/>
</dbReference>
<keyword evidence="5" id="KW-0479">Metal-binding</keyword>
<dbReference type="PANTHER" id="PTHR22993:SF9">
    <property type="entry name" value="FORMAMIDOPYRIMIDINE-DNA GLYCOSYLASE"/>
    <property type="match status" value="1"/>
</dbReference>
<keyword evidence="8" id="KW-0378">Hydrolase</keyword>
<keyword evidence="7" id="KW-0863">Zinc-finger</keyword>
<evidence type="ECO:0000256" key="4">
    <source>
        <dbReference type="ARBA" id="ARBA00011245"/>
    </source>
</evidence>
<evidence type="ECO:0000313" key="18">
    <source>
        <dbReference type="EMBL" id="SVB67896.1"/>
    </source>
</evidence>
<evidence type="ECO:0000256" key="12">
    <source>
        <dbReference type="ARBA" id="ARBA00023239"/>
    </source>
</evidence>
<dbReference type="GO" id="GO:0034039">
    <property type="term" value="F:8-oxo-7,8-dihydroguanine DNA N-glycosylase activity"/>
    <property type="evidence" value="ECO:0007669"/>
    <property type="project" value="TreeGrafter"/>
</dbReference>
<evidence type="ECO:0000259" key="16">
    <source>
        <dbReference type="PROSITE" id="PS51066"/>
    </source>
</evidence>
<evidence type="ECO:0000256" key="8">
    <source>
        <dbReference type="ARBA" id="ARBA00022801"/>
    </source>
</evidence>
<comment type="subunit">
    <text evidence="4">Monomer.</text>
</comment>
<dbReference type="Pfam" id="PF06827">
    <property type="entry name" value="zf-FPG_IleRS"/>
    <property type="match status" value="1"/>
</dbReference>
<dbReference type="InterPro" id="IPR012319">
    <property type="entry name" value="FPG_cat"/>
</dbReference>
<name>A0A382FXT4_9ZZZZ</name>
<feature type="domain" description="FPG-type" evidence="16">
    <location>
        <begin position="240"/>
        <end position="276"/>
    </location>
</feature>
<comment type="similarity">
    <text evidence="3">Belongs to the FPG family.</text>
</comment>
<keyword evidence="13" id="KW-0511">Multifunctional enzyme</keyword>
<evidence type="ECO:0000256" key="9">
    <source>
        <dbReference type="ARBA" id="ARBA00022833"/>
    </source>
</evidence>
<evidence type="ECO:0000256" key="10">
    <source>
        <dbReference type="ARBA" id="ARBA00023125"/>
    </source>
</evidence>
<evidence type="ECO:0000256" key="13">
    <source>
        <dbReference type="ARBA" id="ARBA00023268"/>
    </source>
</evidence>
<evidence type="ECO:0000259" key="17">
    <source>
        <dbReference type="PROSITE" id="PS51068"/>
    </source>
</evidence>
<dbReference type="Gene3D" id="3.20.190.10">
    <property type="entry name" value="MutM-like, N-terminal"/>
    <property type="match status" value="1"/>
</dbReference>
<dbReference type="GO" id="GO:0006284">
    <property type="term" value="P:base-excision repair"/>
    <property type="evidence" value="ECO:0007669"/>
    <property type="project" value="InterPro"/>
</dbReference>
<evidence type="ECO:0000256" key="7">
    <source>
        <dbReference type="ARBA" id="ARBA00022771"/>
    </source>
</evidence>
<dbReference type="InterPro" id="IPR020629">
    <property type="entry name" value="FPG_Glyclase"/>
</dbReference>
<keyword evidence="6" id="KW-0227">DNA damage</keyword>
<dbReference type="PROSITE" id="PS51068">
    <property type="entry name" value="FPG_CAT"/>
    <property type="match status" value="1"/>
</dbReference>
<dbReference type="SMART" id="SM01232">
    <property type="entry name" value="H2TH"/>
    <property type="match status" value="1"/>
</dbReference>
<gene>
    <name evidence="18" type="ORF">METZ01_LOCUS220750</name>
</gene>
<dbReference type="PROSITE" id="PS01242">
    <property type="entry name" value="ZF_FPG_1"/>
    <property type="match status" value="1"/>
</dbReference>
<comment type="cofactor">
    <cofactor evidence="2">
        <name>Zn(2+)</name>
        <dbReference type="ChEBI" id="CHEBI:29105"/>
    </cofactor>
</comment>
<dbReference type="InterPro" id="IPR015887">
    <property type="entry name" value="DNA_glyclase_Znf_dom_DNA_BS"/>
</dbReference>
<dbReference type="Pfam" id="PF06831">
    <property type="entry name" value="H2TH"/>
    <property type="match status" value="1"/>
</dbReference>
<dbReference type="PANTHER" id="PTHR22993">
    <property type="entry name" value="FORMAMIDOPYRIMIDINE-DNA GLYCOSYLASE"/>
    <property type="match status" value="1"/>
</dbReference>
<keyword evidence="11" id="KW-0234">DNA repair</keyword>